<dbReference type="InterPro" id="IPR001451">
    <property type="entry name" value="Hexapep"/>
</dbReference>
<dbReference type="NCBIfam" id="TIGR01853">
    <property type="entry name" value="lipid_A_lpxD"/>
    <property type="match status" value="1"/>
</dbReference>
<evidence type="ECO:0000256" key="7">
    <source>
        <dbReference type="HAMAP-Rule" id="MF_00523"/>
    </source>
</evidence>
<gene>
    <name evidence="7 9" type="primary">lpxD</name>
    <name evidence="9" type="ORF">H7849_08865</name>
</gene>
<dbReference type="PANTHER" id="PTHR43378:SF2">
    <property type="entry name" value="UDP-3-O-ACYLGLUCOSAMINE N-ACYLTRANSFERASE 1, MITOCHONDRIAL-RELATED"/>
    <property type="match status" value="1"/>
</dbReference>
<dbReference type="InterPro" id="IPR011004">
    <property type="entry name" value="Trimer_LpxA-like_sf"/>
</dbReference>
<dbReference type="AlphaFoldDB" id="A0A7G8BN78"/>
<keyword evidence="2 7" id="KW-0441">Lipid A biosynthesis</keyword>
<dbReference type="InterPro" id="IPR020573">
    <property type="entry name" value="UDP_GlcNAc_AcTrfase_non-rep"/>
</dbReference>
<keyword evidence="4 7" id="KW-0677">Repeat</keyword>
<keyword evidence="1 7" id="KW-0444">Lipid biosynthesis</keyword>
<dbReference type="GO" id="GO:0009245">
    <property type="term" value="P:lipid A biosynthetic process"/>
    <property type="evidence" value="ECO:0007669"/>
    <property type="project" value="UniProtKB-UniRule"/>
</dbReference>
<evidence type="ECO:0000256" key="6">
    <source>
        <dbReference type="ARBA" id="ARBA00023315"/>
    </source>
</evidence>
<dbReference type="Proteomes" id="UP000515312">
    <property type="component" value="Chromosome"/>
</dbReference>
<feature type="active site" description="Proton acceptor" evidence="7">
    <location>
        <position position="240"/>
    </location>
</feature>
<evidence type="ECO:0000256" key="1">
    <source>
        <dbReference type="ARBA" id="ARBA00022516"/>
    </source>
</evidence>
<comment type="function">
    <text evidence="7">Catalyzes the N-acylation of UDP-3-O-acylglucosamine using 3-hydroxyacyl-ACP as the acyl donor. Is involved in the biosynthesis of lipid A, a phosphorylated glycolipid that anchors the lipopolysaccharide to the outer membrane of the cell.</text>
</comment>
<evidence type="ECO:0000259" key="8">
    <source>
        <dbReference type="Pfam" id="PF04613"/>
    </source>
</evidence>
<evidence type="ECO:0000313" key="10">
    <source>
        <dbReference type="Proteomes" id="UP000515312"/>
    </source>
</evidence>
<dbReference type="RefSeq" id="WP_186745806.1">
    <property type="nucleotide sequence ID" value="NZ_CP060394.1"/>
</dbReference>
<dbReference type="UniPathway" id="UPA00973"/>
<keyword evidence="5 7" id="KW-0443">Lipid metabolism</keyword>
<dbReference type="InterPro" id="IPR018357">
    <property type="entry name" value="Hexapep_transf_CS"/>
</dbReference>
<dbReference type="KEGG" id="adin:H7849_08865"/>
<dbReference type="Pfam" id="PF04613">
    <property type="entry name" value="LpxD"/>
    <property type="match status" value="1"/>
</dbReference>
<evidence type="ECO:0000256" key="3">
    <source>
        <dbReference type="ARBA" id="ARBA00022679"/>
    </source>
</evidence>
<keyword evidence="6 7" id="KW-0012">Acyltransferase</keyword>
<comment type="pathway">
    <text evidence="7">Bacterial outer membrane biogenesis; LPS lipid A biosynthesis.</text>
</comment>
<dbReference type="NCBIfam" id="NF002060">
    <property type="entry name" value="PRK00892.1"/>
    <property type="match status" value="1"/>
</dbReference>
<comment type="similarity">
    <text evidence="7">Belongs to the transferase hexapeptide repeat family. LpxD subfamily.</text>
</comment>
<dbReference type="Gene3D" id="3.40.1390.10">
    <property type="entry name" value="MurE/MurF, N-terminal domain"/>
    <property type="match status" value="1"/>
</dbReference>
<sequence length="335" mass="34984">MLQLREIAASIGADLVGSNGVVIRRVTSASLADADSLVFAEDELTLREALESKAAAVLVTEELSIHAGGAKPLLVMRQPRLGFAKAARLLRSSQEKTGVHPTAVIAPTAVLHNDIFVGPYAVVEDDAEIGEGSSIGSGSVVGAGVRLGKSCRIYPRVVLYPGVTLGERVVVHAGAVLGADGFGYVRDAATGEYLQFPQQGKLIIEDDVEIGANTTIDRGALEETRIACGVKLDNLVHVGHNVRVGKNVVIAAQTGVSGSSVIGDDAIVGGQVGIADHVEIGDKVILGAQAGIPSRKKIRGPGIVFWGTPARPIKDYLKELAVLARLTRSSKKKED</sequence>
<evidence type="ECO:0000256" key="2">
    <source>
        <dbReference type="ARBA" id="ARBA00022556"/>
    </source>
</evidence>
<dbReference type="GO" id="GO:0016020">
    <property type="term" value="C:membrane"/>
    <property type="evidence" value="ECO:0007669"/>
    <property type="project" value="GOC"/>
</dbReference>
<accession>A0A7G8BN78</accession>
<proteinExistence type="inferred from homology"/>
<dbReference type="EC" id="2.3.1.191" evidence="7"/>
<name>A0A7G8BN78_9BACT</name>
<dbReference type="Gene3D" id="2.160.10.10">
    <property type="entry name" value="Hexapeptide repeat proteins"/>
    <property type="match status" value="1"/>
</dbReference>
<evidence type="ECO:0000313" key="9">
    <source>
        <dbReference type="EMBL" id="QNI33998.1"/>
    </source>
</evidence>
<dbReference type="PROSITE" id="PS00101">
    <property type="entry name" value="HEXAPEP_TRANSFERASES"/>
    <property type="match status" value="1"/>
</dbReference>
<organism evidence="9 10">
    <name type="scientific">Alloacidobacterium dinghuense</name>
    <dbReference type="NCBI Taxonomy" id="2763107"/>
    <lineage>
        <taxon>Bacteria</taxon>
        <taxon>Pseudomonadati</taxon>
        <taxon>Acidobacteriota</taxon>
        <taxon>Terriglobia</taxon>
        <taxon>Terriglobales</taxon>
        <taxon>Acidobacteriaceae</taxon>
        <taxon>Alloacidobacterium</taxon>
    </lineage>
</organism>
<dbReference type="CDD" id="cd03352">
    <property type="entry name" value="LbH_LpxD"/>
    <property type="match status" value="1"/>
</dbReference>
<dbReference type="Pfam" id="PF00132">
    <property type="entry name" value="Hexapep"/>
    <property type="match status" value="4"/>
</dbReference>
<comment type="catalytic activity">
    <reaction evidence="7">
        <text>a UDP-3-O-[(3R)-3-hydroxyacyl]-alpha-D-glucosamine + a (3R)-hydroxyacyl-[ACP] = a UDP-2-N,3-O-bis[(3R)-3-hydroxyacyl]-alpha-D-glucosamine + holo-[ACP] + H(+)</text>
        <dbReference type="Rhea" id="RHEA:53836"/>
        <dbReference type="Rhea" id="RHEA-COMP:9685"/>
        <dbReference type="Rhea" id="RHEA-COMP:9945"/>
        <dbReference type="ChEBI" id="CHEBI:15378"/>
        <dbReference type="ChEBI" id="CHEBI:64479"/>
        <dbReference type="ChEBI" id="CHEBI:78827"/>
        <dbReference type="ChEBI" id="CHEBI:137740"/>
        <dbReference type="ChEBI" id="CHEBI:137748"/>
        <dbReference type="EC" id="2.3.1.191"/>
    </reaction>
</comment>
<dbReference type="EMBL" id="CP060394">
    <property type="protein sequence ID" value="QNI33998.1"/>
    <property type="molecule type" value="Genomic_DNA"/>
</dbReference>
<dbReference type="InterPro" id="IPR007691">
    <property type="entry name" value="LpxD"/>
</dbReference>
<evidence type="ECO:0000256" key="5">
    <source>
        <dbReference type="ARBA" id="ARBA00023098"/>
    </source>
</evidence>
<keyword evidence="10" id="KW-1185">Reference proteome</keyword>
<evidence type="ECO:0000256" key="4">
    <source>
        <dbReference type="ARBA" id="ARBA00022737"/>
    </source>
</evidence>
<reference evidence="9 10" key="1">
    <citation type="submission" date="2020-08" db="EMBL/GenBank/DDBJ databases">
        <title>Edaphobacter telluris sp. nov. and Acidobacterium dinghuensis sp. nov., two acidobacteria isolated from forest soil.</title>
        <authorList>
            <person name="Fu J."/>
            <person name="Qiu L."/>
        </authorList>
    </citation>
    <scope>NUCLEOTIDE SEQUENCE [LARGE SCALE GENOMIC DNA]</scope>
    <source>
        <strain evidence="9">4Y35</strain>
    </source>
</reference>
<dbReference type="GO" id="GO:0103118">
    <property type="term" value="F:UDP-3-O-[(3R)-3-hydroxyacyl]-glucosamine N-acyltransferase activity"/>
    <property type="evidence" value="ECO:0007669"/>
    <property type="project" value="UniProtKB-EC"/>
</dbReference>
<protein>
    <recommendedName>
        <fullName evidence="7">UDP-3-O-acylglucosamine N-acyltransferase</fullName>
        <ecNumber evidence="7">2.3.1.191</ecNumber>
    </recommendedName>
</protein>
<dbReference type="GO" id="GO:0016410">
    <property type="term" value="F:N-acyltransferase activity"/>
    <property type="evidence" value="ECO:0007669"/>
    <property type="project" value="InterPro"/>
</dbReference>
<dbReference type="SUPFAM" id="SSF51161">
    <property type="entry name" value="Trimeric LpxA-like enzymes"/>
    <property type="match status" value="1"/>
</dbReference>
<comment type="subunit">
    <text evidence="7">Homotrimer.</text>
</comment>
<keyword evidence="3 7" id="KW-0808">Transferase</keyword>
<dbReference type="HAMAP" id="MF_00523">
    <property type="entry name" value="LpxD"/>
    <property type="match status" value="1"/>
</dbReference>
<feature type="domain" description="UDP-3-O-[3-hydroxymyristoyl] glucosamine N-acyltransferase non-repeat region" evidence="8">
    <location>
        <begin position="22"/>
        <end position="89"/>
    </location>
</feature>
<dbReference type="PANTHER" id="PTHR43378">
    <property type="entry name" value="UDP-3-O-ACYLGLUCOSAMINE N-ACYLTRANSFERASE"/>
    <property type="match status" value="1"/>
</dbReference>